<dbReference type="PANTHER" id="PTHR13261">
    <property type="entry name" value="BRCA2 AND CDKN1A INTERACTING PROTEIN"/>
    <property type="match status" value="1"/>
</dbReference>
<proteinExistence type="inferred from homology"/>
<dbReference type="EMBL" id="LUCM01001612">
    <property type="protein sequence ID" value="KAA0198606.1"/>
    <property type="molecule type" value="Genomic_DNA"/>
</dbReference>
<evidence type="ECO:0008006" key="4">
    <source>
        <dbReference type="Google" id="ProtNLM"/>
    </source>
</evidence>
<evidence type="ECO:0000313" key="2">
    <source>
        <dbReference type="EMBL" id="KAA0198606.1"/>
    </source>
</evidence>
<dbReference type="InterPro" id="IPR025602">
    <property type="entry name" value="BCP1_family"/>
</dbReference>
<dbReference type="Pfam" id="PF13862">
    <property type="entry name" value="BCCIP"/>
    <property type="match status" value="1"/>
</dbReference>
<evidence type="ECO:0000256" key="1">
    <source>
        <dbReference type="ARBA" id="ARBA00006781"/>
    </source>
</evidence>
<comment type="caution">
    <text evidence="2">The sequence shown here is derived from an EMBL/GenBank/DDBJ whole genome shotgun (WGS) entry which is preliminary data.</text>
</comment>
<dbReference type="GO" id="GO:0005634">
    <property type="term" value="C:nucleus"/>
    <property type="evidence" value="ECO:0007669"/>
    <property type="project" value="TreeGrafter"/>
</dbReference>
<protein>
    <recommendedName>
        <fullName evidence="4">Protein BCCIP homolog</fullName>
    </recommendedName>
</protein>
<organism evidence="2 3">
    <name type="scientific">Fasciolopsis buskii</name>
    <dbReference type="NCBI Taxonomy" id="27845"/>
    <lineage>
        <taxon>Eukaryota</taxon>
        <taxon>Metazoa</taxon>
        <taxon>Spiralia</taxon>
        <taxon>Lophotrochozoa</taxon>
        <taxon>Platyhelminthes</taxon>
        <taxon>Trematoda</taxon>
        <taxon>Digenea</taxon>
        <taxon>Plagiorchiida</taxon>
        <taxon>Echinostomata</taxon>
        <taxon>Echinostomatoidea</taxon>
        <taxon>Fasciolidae</taxon>
        <taxon>Fasciolopsis</taxon>
    </lineage>
</organism>
<dbReference type="PANTHER" id="PTHR13261:SF0">
    <property type="entry name" value="BRCA2 AND CDKN1A-INTERACTING PROTEIN"/>
    <property type="match status" value="1"/>
</dbReference>
<reference evidence="2" key="1">
    <citation type="submission" date="2019-05" db="EMBL/GenBank/DDBJ databases">
        <title>Annotation for the trematode Fasciolopsis buski.</title>
        <authorList>
            <person name="Choi Y.-J."/>
        </authorList>
    </citation>
    <scope>NUCLEOTIDE SEQUENCE</scope>
    <source>
        <strain evidence="2">HT</strain>
        <tissue evidence="2">Whole worm</tissue>
    </source>
</reference>
<gene>
    <name evidence="2" type="ORF">FBUS_09289</name>
</gene>
<keyword evidence="3" id="KW-1185">Reference proteome</keyword>
<name>A0A8E0VQJ1_9TREM</name>
<dbReference type="OrthoDB" id="27543at2759"/>
<accession>A0A8E0VQJ1</accession>
<comment type="similarity">
    <text evidence="1">Belongs to the BCP1 family.</text>
</comment>
<dbReference type="Proteomes" id="UP000728185">
    <property type="component" value="Unassembled WGS sequence"/>
</dbReference>
<sequence length="251" mass="27953">MPKKQSRVDFDAPQTVVELELEGFAPSDSDRGGIVRLLSHIFANDCEVKVEQIADLIIQNNQVGSVIKQVDETDEDDEDDSDDNDAVVFALISAVDISVNATVNDGTRNLRSFLFNLLNHADVCHEKTSISELLTNSTVRICFVISERLETLPLSVCAGAVEILPGEMKSANMYPSHLVMVFRAYETDATNHELNYYYEEFKYIEAFSLHKLTVRLGNSTDGGTVKSNIFTILVILMDKFSDILDGLQSHL</sequence>
<dbReference type="AlphaFoldDB" id="A0A8E0VQJ1"/>
<evidence type="ECO:0000313" key="3">
    <source>
        <dbReference type="Proteomes" id="UP000728185"/>
    </source>
</evidence>